<dbReference type="GO" id="GO:0032259">
    <property type="term" value="P:methylation"/>
    <property type="evidence" value="ECO:0007669"/>
    <property type="project" value="UniProtKB-KW"/>
</dbReference>
<protein>
    <submittedName>
        <fullName evidence="3">rRNA methyltransferase 3, mitochondrial</fullName>
    </submittedName>
</protein>
<keyword evidence="3" id="KW-0808">Transferase</keyword>
<accession>A0A1S3DKV6</accession>
<dbReference type="Gene3D" id="3.40.1280.10">
    <property type="match status" value="1"/>
</dbReference>
<dbReference type="PaxDb" id="121845-A0A1S3DKV6"/>
<keyword evidence="2" id="KW-1185">Reference proteome</keyword>
<dbReference type="PANTHER" id="PTHR43191:SF2">
    <property type="entry name" value="RRNA METHYLTRANSFERASE 3, MITOCHONDRIAL"/>
    <property type="match status" value="1"/>
</dbReference>
<dbReference type="GO" id="GO:0003723">
    <property type="term" value="F:RNA binding"/>
    <property type="evidence" value="ECO:0007669"/>
    <property type="project" value="TreeGrafter"/>
</dbReference>
<gene>
    <name evidence="3" type="primary">LOC103520422</name>
</gene>
<organism evidence="2 3">
    <name type="scientific">Diaphorina citri</name>
    <name type="common">Asian citrus psyllid</name>
    <dbReference type="NCBI Taxonomy" id="121845"/>
    <lineage>
        <taxon>Eukaryota</taxon>
        <taxon>Metazoa</taxon>
        <taxon>Ecdysozoa</taxon>
        <taxon>Arthropoda</taxon>
        <taxon>Hexapoda</taxon>
        <taxon>Insecta</taxon>
        <taxon>Pterygota</taxon>
        <taxon>Neoptera</taxon>
        <taxon>Paraneoptera</taxon>
        <taxon>Hemiptera</taxon>
        <taxon>Sternorrhyncha</taxon>
        <taxon>Psylloidea</taxon>
        <taxon>Psyllidae</taxon>
        <taxon>Diaphorininae</taxon>
        <taxon>Diaphorina</taxon>
    </lineage>
</organism>
<evidence type="ECO:0000313" key="3">
    <source>
        <dbReference type="RefSeq" id="XP_008483733.3"/>
    </source>
</evidence>
<dbReference type="InterPro" id="IPR029026">
    <property type="entry name" value="tRNA_m1G_MTases_N"/>
</dbReference>
<name>A0A1S3DKV6_DIACI</name>
<feature type="region of interest" description="Disordered" evidence="1">
    <location>
        <begin position="29"/>
        <end position="54"/>
    </location>
</feature>
<dbReference type="Proteomes" id="UP000079169">
    <property type="component" value="Unplaced"/>
</dbReference>
<dbReference type="GO" id="GO:0008168">
    <property type="term" value="F:methyltransferase activity"/>
    <property type="evidence" value="ECO:0007669"/>
    <property type="project" value="UniProtKB-KW"/>
</dbReference>
<feature type="non-terminal residue" evidence="3">
    <location>
        <position position="1"/>
    </location>
</feature>
<proteinExistence type="predicted"/>
<dbReference type="RefSeq" id="XP_008483733.3">
    <property type="nucleotide sequence ID" value="XM_008485511.3"/>
</dbReference>
<dbReference type="GeneID" id="103520422"/>
<dbReference type="InterPro" id="IPR051259">
    <property type="entry name" value="rRNA_Methyltransferase"/>
</dbReference>
<dbReference type="STRING" id="121845.A0A1S3DKV6"/>
<dbReference type="PANTHER" id="PTHR43191">
    <property type="entry name" value="RRNA METHYLTRANSFERASE 3"/>
    <property type="match status" value="1"/>
</dbReference>
<evidence type="ECO:0000313" key="2">
    <source>
        <dbReference type="Proteomes" id="UP000079169"/>
    </source>
</evidence>
<dbReference type="KEGG" id="dci:103520422"/>
<keyword evidence="3" id="KW-0489">Methyltransferase</keyword>
<dbReference type="InterPro" id="IPR029028">
    <property type="entry name" value="Alpha/beta_knot_MTases"/>
</dbReference>
<sequence>AHFNCHITREVNWSDIHGLLQDTHVLLADNQTPSNPDSDESSLESTPDASADEPTLKRLSIPLLPYYSLSYPPLSPLTLIIGGETHGLSPEAIDFARLYQSTRVHIPLCNRVNSLNSASALSIVLFEIRRQFDLRKSEGEVSERDEGLKALNGV</sequence>
<evidence type="ECO:0000256" key="1">
    <source>
        <dbReference type="SAM" id="MobiDB-lite"/>
    </source>
</evidence>
<reference evidence="3" key="1">
    <citation type="submission" date="2025-08" db="UniProtKB">
        <authorList>
            <consortium name="RefSeq"/>
        </authorList>
    </citation>
    <scope>IDENTIFICATION</scope>
</reference>
<dbReference type="AlphaFoldDB" id="A0A1S3DKV6"/>
<dbReference type="SUPFAM" id="SSF75217">
    <property type="entry name" value="alpha/beta knot"/>
    <property type="match status" value="1"/>
</dbReference>